<dbReference type="Proteomes" id="UP000480246">
    <property type="component" value="Unassembled WGS sequence"/>
</dbReference>
<feature type="transmembrane region" description="Helical" evidence="1">
    <location>
        <begin position="108"/>
        <end position="131"/>
    </location>
</feature>
<keyword evidence="1" id="KW-0812">Transmembrane</keyword>
<gene>
    <name evidence="2" type="ORF">F9U64_08495</name>
</gene>
<evidence type="ECO:0000256" key="1">
    <source>
        <dbReference type="SAM" id="Phobius"/>
    </source>
</evidence>
<feature type="transmembrane region" description="Helical" evidence="1">
    <location>
        <begin position="173"/>
        <end position="194"/>
    </location>
</feature>
<feature type="transmembrane region" description="Helical" evidence="1">
    <location>
        <begin position="143"/>
        <end position="167"/>
    </location>
</feature>
<dbReference type="Pfam" id="PF04854">
    <property type="entry name" value="DUF624"/>
    <property type="match status" value="1"/>
</dbReference>
<name>A0A7C8GTK0_9BACI</name>
<accession>A0A7C8GTK0</accession>
<dbReference type="RefSeq" id="WP_153402575.1">
    <property type="nucleotide sequence ID" value="NZ_ML762428.1"/>
</dbReference>
<organism evidence="2 3">
    <name type="scientific">Gracilibacillus oryzae</name>
    <dbReference type="NCBI Taxonomy" id="1672701"/>
    <lineage>
        <taxon>Bacteria</taxon>
        <taxon>Bacillati</taxon>
        <taxon>Bacillota</taxon>
        <taxon>Bacilli</taxon>
        <taxon>Bacillales</taxon>
        <taxon>Bacillaceae</taxon>
        <taxon>Gracilibacillus</taxon>
    </lineage>
</organism>
<keyword evidence="3" id="KW-1185">Reference proteome</keyword>
<keyword evidence="1" id="KW-0472">Membrane</keyword>
<evidence type="ECO:0000313" key="3">
    <source>
        <dbReference type="Proteomes" id="UP000480246"/>
    </source>
</evidence>
<reference evidence="2 3" key="1">
    <citation type="submission" date="2019-10" db="EMBL/GenBank/DDBJ databases">
        <title>Gracilibacillus sp. nov. isolated from rice seeds.</title>
        <authorList>
            <person name="He S."/>
        </authorList>
    </citation>
    <scope>NUCLEOTIDE SEQUENCE [LARGE SCALE GENOMIC DNA]</scope>
    <source>
        <strain evidence="2 3">TD8</strain>
    </source>
</reference>
<dbReference type="EMBL" id="WEID01000039">
    <property type="protein sequence ID" value="KAB8137644.1"/>
    <property type="molecule type" value="Genomic_DNA"/>
</dbReference>
<comment type="caution">
    <text evidence="2">The sequence shown here is derived from an EMBL/GenBank/DDBJ whole genome shotgun (WGS) entry which is preliminary data.</text>
</comment>
<keyword evidence="1" id="KW-1133">Transmembrane helix</keyword>
<proteinExistence type="predicted"/>
<evidence type="ECO:0000313" key="2">
    <source>
        <dbReference type="EMBL" id="KAB8137644.1"/>
    </source>
</evidence>
<feature type="transmembrane region" description="Helical" evidence="1">
    <location>
        <begin position="20"/>
        <end position="47"/>
    </location>
</feature>
<dbReference type="AlphaFoldDB" id="A0A7C8GTK0"/>
<sequence>MRNSFLFTASEWITRFAYVNILWIVFSLLGLIVFGFFPATVAMFTLVRQWIMGNTDQPVFSTFWSTYKKEFVKSNLFGLIIVLTGFVFYINYQYIILFQGGFHDIIKIPLLVFMIAISLVILYVFPTFVHFNVKFLDIWKNSFFIMILNPLHNISMLAAIVVILYVMQFVPGTIVFFSGSLITFIIMGTCFHAFQRIEAKQQKLTEKTN</sequence>
<dbReference type="InterPro" id="IPR006938">
    <property type="entry name" value="DUF624"/>
</dbReference>
<protein>
    <submittedName>
        <fullName evidence="2">YesL family protein</fullName>
    </submittedName>
</protein>
<dbReference type="OrthoDB" id="2182676at2"/>
<feature type="transmembrane region" description="Helical" evidence="1">
    <location>
        <begin position="76"/>
        <end position="96"/>
    </location>
</feature>